<dbReference type="AlphaFoldDB" id="A0A1F5KK40"/>
<proteinExistence type="predicted"/>
<dbReference type="SUPFAM" id="SSF53448">
    <property type="entry name" value="Nucleotide-diphospho-sugar transferases"/>
    <property type="match status" value="1"/>
</dbReference>
<dbReference type="PANTHER" id="PTHR43179">
    <property type="entry name" value="RHAMNOSYLTRANSFERASE WBBL"/>
    <property type="match status" value="1"/>
</dbReference>
<keyword evidence="1" id="KW-0472">Membrane</keyword>
<comment type="caution">
    <text evidence="2">The sequence shown here is derived from an EMBL/GenBank/DDBJ whole genome shotgun (WGS) entry which is preliminary data.</text>
</comment>
<reference evidence="2 3" key="1">
    <citation type="journal article" date="2016" name="Nat. Commun.">
        <title>Thousands of microbial genomes shed light on interconnected biogeochemical processes in an aquifer system.</title>
        <authorList>
            <person name="Anantharaman K."/>
            <person name="Brown C.T."/>
            <person name="Hug L.A."/>
            <person name="Sharon I."/>
            <person name="Castelle C.J."/>
            <person name="Probst A.J."/>
            <person name="Thomas B.C."/>
            <person name="Singh A."/>
            <person name="Wilkins M.J."/>
            <person name="Karaoz U."/>
            <person name="Brodie E.L."/>
            <person name="Williams K.H."/>
            <person name="Hubbard S.S."/>
            <person name="Banfield J.F."/>
        </authorList>
    </citation>
    <scope>NUCLEOTIDE SEQUENCE [LARGE SCALE GENOMIC DNA]</scope>
</reference>
<gene>
    <name evidence="2" type="ORF">A3D25_02090</name>
</gene>
<accession>A0A1F5KK40</accession>
<evidence type="ECO:0000256" key="1">
    <source>
        <dbReference type="SAM" id="Phobius"/>
    </source>
</evidence>
<dbReference type="CDD" id="cd04186">
    <property type="entry name" value="GT_2_like_c"/>
    <property type="match status" value="1"/>
</dbReference>
<name>A0A1F5KK40_9BACT</name>
<protein>
    <recommendedName>
        <fullName evidence="4">Glycosyltransferase 2-like domain-containing protein</fullName>
    </recommendedName>
</protein>
<dbReference type="EMBL" id="MFDD01000002">
    <property type="protein sequence ID" value="OGE41293.1"/>
    <property type="molecule type" value="Genomic_DNA"/>
</dbReference>
<evidence type="ECO:0000313" key="2">
    <source>
        <dbReference type="EMBL" id="OGE41293.1"/>
    </source>
</evidence>
<keyword evidence="1" id="KW-1133">Transmembrane helix</keyword>
<dbReference type="PANTHER" id="PTHR43179:SF7">
    <property type="entry name" value="RHAMNOSYLTRANSFERASE WBBL"/>
    <property type="match status" value="1"/>
</dbReference>
<sequence>MLKLSIVIVNFNAGNFLLECLSSVKQVINEADVSVYIIDNASSDDSAKTAKQEFPEFNFILNPENLGFGKGNNLALEKIKEGYILLLNPDTKLEKGVISKMLEFMEAHLEVGISTCKIVFPDGRLDLTAHRGFPTPWASFKYYFLKDDSLYHLRQMDMSGPHEVDAIAGAFMLTRADVLKKVGLFDEDYFLYAEDIDLCFRIKEAGFKVVYVPSVSIVHYKGVSSGLKKDSQSVTTADPETRRRSLDAFYISMLTFYKKQMSKKYPFFINWLVYLGINIKWWMAKRKLTV</sequence>
<dbReference type="InterPro" id="IPR029044">
    <property type="entry name" value="Nucleotide-diphossugar_trans"/>
</dbReference>
<feature type="transmembrane region" description="Helical" evidence="1">
    <location>
        <begin position="265"/>
        <end position="284"/>
    </location>
</feature>
<organism evidence="2 3">
    <name type="scientific">Candidatus Daviesbacteria bacterium RIFCSPHIGHO2_02_FULL_43_12</name>
    <dbReference type="NCBI Taxonomy" id="1797776"/>
    <lineage>
        <taxon>Bacteria</taxon>
        <taxon>Candidatus Daviesiibacteriota</taxon>
    </lineage>
</organism>
<dbReference type="Gene3D" id="3.90.550.10">
    <property type="entry name" value="Spore Coat Polysaccharide Biosynthesis Protein SpsA, Chain A"/>
    <property type="match status" value="1"/>
</dbReference>
<dbReference type="Proteomes" id="UP000177328">
    <property type="component" value="Unassembled WGS sequence"/>
</dbReference>
<keyword evidence="1" id="KW-0812">Transmembrane</keyword>
<evidence type="ECO:0008006" key="4">
    <source>
        <dbReference type="Google" id="ProtNLM"/>
    </source>
</evidence>
<evidence type="ECO:0000313" key="3">
    <source>
        <dbReference type="Proteomes" id="UP000177328"/>
    </source>
</evidence>
<dbReference type="Pfam" id="PF13641">
    <property type="entry name" value="Glyco_tranf_2_3"/>
    <property type="match status" value="1"/>
</dbReference>